<dbReference type="InterPro" id="IPR027417">
    <property type="entry name" value="P-loop_NTPase"/>
</dbReference>
<feature type="non-terminal residue" evidence="1">
    <location>
        <position position="1"/>
    </location>
</feature>
<sequence length="203" mass="22556">GKTRTAAQIALDARAQGIRVTYYDTEHGLSTYSQGALQQAGVTIHTFNDPAQFCAQVGLNDPPGLVIVDSATLFITGRWYALDTQGRGRLLQQLQSMYWRAKDWAMRTKSMALMTAQPTSSFAKKDKESIMEPMGDKAGFMSKVIIYLEVRKNKTGGVTSRTMRIYKSRDWLDGTVLCNFETTPTGIEVSNWEQFRAAIGGPL</sequence>
<evidence type="ECO:0000313" key="1">
    <source>
        <dbReference type="EMBL" id="KKN52668.1"/>
    </source>
</evidence>
<dbReference type="AlphaFoldDB" id="A0A0F9UGC5"/>
<dbReference type="EMBL" id="LAZR01001009">
    <property type="protein sequence ID" value="KKN52668.1"/>
    <property type="molecule type" value="Genomic_DNA"/>
</dbReference>
<gene>
    <name evidence="1" type="ORF">LCGC14_0610010</name>
</gene>
<dbReference type="SUPFAM" id="SSF52540">
    <property type="entry name" value="P-loop containing nucleoside triphosphate hydrolases"/>
    <property type="match status" value="1"/>
</dbReference>
<name>A0A0F9UGC5_9ZZZZ</name>
<reference evidence="1" key="1">
    <citation type="journal article" date="2015" name="Nature">
        <title>Complex archaea that bridge the gap between prokaryotes and eukaryotes.</title>
        <authorList>
            <person name="Spang A."/>
            <person name="Saw J.H."/>
            <person name="Jorgensen S.L."/>
            <person name="Zaremba-Niedzwiedzka K."/>
            <person name="Martijn J."/>
            <person name="Lind A.E."/>
            <person name="van Eijk R."/>
            <person name="Schleper C."/>
            <person name="Guy L."/>
            <person name="Ettema T.J."/>
        </authorList>
    </citation>
    <scope>NUCLEOTIDE SEQUENCE</scope>
</reference>
<evidence type="ECO:0008006" key="2">
    <source>
        <dbReference type="Google" id="ProtNLM"/>
    </source>
</evidence>
<organism evidence="1">
    <name type="scientific">marine sediment metagenome</name>
    <dbReference type="NCBI Taxonomy" id="412755"/>
    <lineage>
        <taxon>unclassified sequences</taxon>
        <taxon>metagenomes</taxon>
        <taxon>ecological metagenomes</taxon>
    </lineage>
</organism>
<proteinExistence type="predicted"/>
<comment type="caution">
    <text evidence="1">The sequence shown here is derived from an EMBL/GenBank/DDBJ whole genome shotgun (WGS) entry which is preliminary data.</text>
</comment>
<protein>
    <recommendedName>
        <fullName evidence="2">AAA family ATPase</fullName>
    </recommendedName>
</protein>
<dbReference type="Gene3D" id="3.40.50.300">
    <property type="entry name" value="P-loop containing nucleotide triphosphate hydrolases"/>
    <property type="match status" value="1"/>
</dbReference>
<accession>A0A0F9UGC5</accession>